<evidence type="ECO:0000313" key="1">
    <source>
        <dbReference type="EMBL" id="KMY31774.1"/>
    </source>
</evidence>
<name>A0A0K9FB08_9BACI</name>
<dbReference type="PATRIC" id="fig|582475.4.peg.686"/>
<dbReference type="EMBL" id="LFXJ01000005">
    <property type="protein sequence ID" value="KMY31774.1"/>
    <property type="molecule type" value="Genomic_DNA"/>
</dbReference>
<evidence type="ECO:0000313" key="2">
    <source>
        <dbReference type="Proteomes" id="UP000037326"/>
    </source>
</evidence>
<organism evidence="1 2">
    <name type="scientific">Lysinibacillus xylanilyticus</name>
    <dbReference type="NCBI Taxonomy" id="582475"/>
    <lineage>
        <taxon>Bacteria</taxon>
        <taxon>Bacillati</taxon>
        <taxon>Bacillota</taxon>
        <taxon>Bacilli</taxon>
        <taxon>Bacillales</taxon>
        <taxon>Bacillaceae</taxon>
        <taxon>Lysinibacillus</taxon>
    </lineage>
</organism>
<gene>
    <name evidence="1" type="ORF">ACZ11_06135</name>
</gene>
<accession>A0A0K9FB08</accession>
<proteinExistence type="predicted"/>
<reference evidence="2" key="1">
    <citation type="submission" date="2015-07" db="EMBL/GenBank/DDBJ databases">
        <authorList>
            <consortium name="Consortium for Microbial Forensics and Genomics (microFORGE)"/>
            <person name="Knight B.M."/>
            <person name="Roberts D.P."/>
            <person name="Lin D."/>
            <person name="Hari K."/>
            <person name="Fletcher J."/>
            <person name="Melcher U."/>
            <person name="Blagden T."/>
            <person name="Winegar R.A."/>
        </authorList>
    </citation>
    <scope>NUCLEOTIDE SEQUENCE [LARGE SCALE GENOMIC DNA]</scope>
    <source>
        <strain evidence="2">DSM 23493</strain>
    </source>
</reference>
<comment type="caution">
    <text evidence="1">The sequence shown here is derived from an EMBL/GenBank/DDBJ whole genome shotgun (WGS) entry which is preliminary data.</text>
</comment>
<protein>
    <submittedName>
        <fullName evidence="1">Uncharacterized protein</fullName>
    </submittedName>
</protein>
<dbReference type="Proteomes" id="UP000037326">
    <property type="component" value="Unassembled WGS sequence"/>
</dbReference>
<dbReference type="AlphaFoldDB" id="A0A0K9FB08"/>
<sequence length="75" mass="8459">MNAPFMIFLIDGVIAKQLLLSVCIDPTILILRNHSFSESLKILPSEEGNDAIFLKDLFVTLKEEKLKRSPEDSDP</sequence>